<dbReference type="Gene3D" id="1.10.10.10">
    <property type="entry name" value="Winged helix-like DNA-binding domain superfamily/Winged helix DNA-binding domain"/>
    <property type="match status" value="1"/>
</dbReference>
<dbReference type="AlphaFoldDB" id="A0A177ASH1"/>
<evidence type="ECO:0000313" key="1">
    <source>
        <dbReference type="EMBL" id="OAF64939.1"/>
    </source>
</evidence>
<evidence type="ECO:0000313" key="2">
    <source>
        <dbReference type="Proteomes" id="UP000078046"/>
    </source>
</evidence>
<feature type="non-terminal residue" evidence="1">
    <location>
        <position position="63"/>
    </location>
</feature>
<protein>
    <submittedName>
        <fullName evidence="1">Uncharacterized protein</fullName>
    </submittedName>
</protein>
<dbReference type="Proteomes" id="UP000078046">
    <property type="component" value="Unassembled WGS sequence"/>
</dbReference>
<dbReference type="InterPro" id="IPR036388">
    <property type="entry name" value="WH-like_DNA-bd_sf"/>
</dbReference>
<comment type="caution">
    <text evidence="1">The sequence shown here is derived from an EMBL/GenBank/DDBJ whole genome shotgun (WGS) entry which is preliminary data.</text>
</comment>
<accession>A0A177ASH1</accession>
<sequence length="63" mass="7471">MLERAENEGYVISHVNNIMDTTGIMECDVIETLEKLSILGYRENNVYIIRMKKQIFDKFTHDF</sequence>
<gene>
    <name evidence="1" type="ORF">A3Q56_07320</name>
</gene>
<proteinExistence type="predicted"/>
<name>A0A177ASH1_9BILA</name>
<keyword evidence="2" id="KW-1185">Reference proteome</keyword>
<dbReference type="EMBL" id="LWCA01001527">
    <property type="protein sequence ID" value="OAF64939.1"/>
    <property type="molecule type" value="Genomic_DNA"/>
</dbReference>
<organism evidence="1 2">
    <name type="scientific">Intoshia linei</name>
    <dbReference type="NCBI Taxonomy" id="1819745"/>
    <lineage>
        <taxon>Eukaryota</taxon>
        <taxon>Metazoa</taxon>
        <taxon>Spiralia</taxon>
        <taxon>Lophotrochozoa</taxon>
        <taxon>Mesozoa</taxon>
        <taxon>Orthonectida</taxon>
        <taxon>Rhopaluridae</taxon>
        <taxon>Intoshia</taxon>
    </lineage>
</organism>
<reference evidence="1 2" key="1">
    <citation type="submission" date="2016-04" db="EMBL/GenBank/DDBJ databases">
        <title>The genome of Intoshia linei affirms orthonectids as highly simplified spiralians.</title>
        <authorList>
            <person name="Mikhailov K.V."/>
            <person name="Slusarev G.S."/>
            <person name="Nikitin M.A."/>
            <person name="Logacheva M.D."/>
            <person name="Penin A."/>
            <person name="Aleoshin V."/>
            <person name="Panchin Y.V."/>
        </authorList>
    </citation>
    <scope>NUCLEOTIDE SEQUENCE [LARGE SCALE GENOMIC DNA]</scope>
    <source>
        <strain evidence="1">Intl2013</strain>
        <tissue evidence="1">Whole animal</tissue>
    </source>
</reference>